<dbReference type="Proteomes" id="UP000010552">
    <property type="component" value="Unassembled WGS sequence"/>
</dbReference>
<proteinExistence type="inferred from homology"/>
<dbReference type="InParanoid" id="L5K066"/>
<feature type="transmembrane region" description="Helical" evidence="1">
    <location>
        <begin position="157"/>
        <end position="177"/>
    </location>
</feature>
<name>L5K066_PTEAL</name>
<comment type="similarity">
    <text evidence="1">Belongs to the pecanex family.</text>
</comment>
<comment type="caution">
    <text evidence="1">Lacks conserved residue(s) required for the propagation of feature annotation.</text>
</comment>
<keyword evidence="3" id="KW-1185">Reference proteome</keyword>
<protein>
    <recommendedName>
        <fullName evidence="1">Pecanex-like protein</fullName>
    </recommendedName>
</protein>
<sequence>MWHSAHPKSRPACVSGKHVQQGSSLRSWGLLLRCGRSEHSHRLLREERGRPVPSTEPWSTQHIPALFSAFCGLLASLCYHLSRQSSDPSVLLSLIQCRFFPKFRQRNLEVSAADPLPGKMKDSVKDVLKSDLVVCSVAAVLSFAVSASTVFLSLRPLLGIVLSVLAGAVGFVTHQLLPQLRKHHPWMWISQPVLKSREHWQQEVTALQVRVPGAKEELRADHRPRAGGGRVCPPLLLPCILRSIPAEPWLSVPDGRCQSSSTHSLTG</sequence>
<gene>
    <name evidence="2" type="ORF">PAL_GLEAN10008135</name>
</gene>
<dbReference type="STRING" id="9402.L5K066"/>
<evidence type="ECO:0000313" key="2">
    <source>
        <dbReference type="EMBL" id="ELK05084.1"/>
    </source>
</evidence>
<accession>L5K066</accession>
<dbReference type="AlphaFoldDB" id="L5K066"/>
<evidence type="ECO:0000313" key="3">
    <source>
        <dbReference type="Proteomes" id="UP000010552"/>
    </source>
</evidence>
<dbReference type="GO" id="GO:0016020">
    <property type="term" value="C:membrane"/>
    <property type="evidence" value="ECO:0007669"/>
    <property type="project" value="UniProtKB-SubCell"/>
</dbReference>
<feature type="transmembrane region" description="Helical" evidence="1">
    <location>
        <begin position="132"/>
        <end position="151"/>
    </location>
</feature>
<organism evidence="2 3">
    <name type="scientific">Pteropus alecto</name>
    <name type="common">Black flying fox</name>
    <dbReference type="NCBI Taxonomy" id="9402"/>
    <lineage>
        <taxon>Eukaryota</taxon>
        <taxon>Metazoa</taxon>
        <taxon>Chordata</taxon>
        <taxon>Craniata</taxon>
        <taxon>Vertebrata</taxon>
        <taxon>Euteleostomi</taxon>
        <taxon>Mammalia</taxon>
        <taxon>Eutheria</taxon>
        <taxon>Laurasiatheria</taxon>
        <taxon>Chiroptera</taxon>
        <taxon>Yinpterochiroptera</taxon>
        <taxon>Pteropodoidea</taxon>
        <taxon>Pteropodidae</taxon>
        <taxon>Pteropodinae</taxon>
        <taxon>Pteropus</taxon>
    </lineage>
</organism>
<keyword evidence="1" id="KW-1133">Transmembrane helix</keyword>
<dbReference type="EMBL" id="KB031047">
    <property type="protein sequence ID" value="ELK05084.1"/>
    <property type="molecule type" value="Genomic_DNA"/>
</dbReference>
<dbReference type="InterPro" id="IPR039797">
    <property type="entry name" value="Pecanex"/>
</dbReference>
<dbReference type="PANTHER" id="PTHR12372">
    <property type="entry name" value="PECANEX"/>
    <property type="match status" value="1"/>
</dbReference>
<keyword evidence="1" id="KW-0812">Transmembrane</keyword>
<keyword evidence="1" id="KW-0472">Membrane</keyword>
<dbReference type="PANTHER" id="PTHR12372:SF5">
    <property type="entry name" value="PECANEX-LIKE PROTEIN 2"/>
    <property type="match status" value="1"/>
</dbReference>
<reference evidence="3" key="1">
    <citation type="journal article" date="2013" name="Science">
        <title>Comparative analysis of bat genomes provides insight into the evolution of flight and immunity.</title>
        <authorList>
            <person name="Zhang G."/>
            <person name="Cowled C."/>
            <person name="Shi Z."/>
            <person name="Huang Z."/>
            <person name="Bishop-Lilly K.A."/>
            <person name="Fang X."/>
            <person name="Wynne J.W."/>
            <person name="Xiong Z."/>
            <person name="Baker M.L."/>
            <person name="Zhao W."/>
            <person name="Tachedjian M."/>
            <person name="Zhu Y."/>
            <person name="Zhou P."/>
            <person name="Jiang X."/>
            <person name="Ng J."/>
            <person name="Yang L."/>
            <person name="Wu L."/>
            <person name="Xiao J."/>
            <person name="Feng Y."/>
            <person name="Chen Y."/>
            <person name="Sun X."/>
            <person name="Zhang Y."/>
            <person name="Marsh G.A."/>
            <person name="Crameri G."/>
            <person name="Broder C.C."/>
            <person name="Frey K.G."/>
            <person name="Wang L.F."/>
            <person name="Wang J."/>
        </authorList>
    </citation>
    <scope>NUCLEOTIDE SEQUENCE [LARGE SCALE GENOMIC DNA]</scope>
</reference>
<evidence type="ECO:0000256" key="1">
    <source>
        <dbReference type="RuleBase" id="RU367089"/>
    </source>
</evidence>
<comment type="subcellular location">
    <subcellularLocation>
        <location evidence="1">Membrane</location>
        <topology evidence="1">Multi-pass membrane protein</topology>
    </subcellularLocation>
</comment>